<protein>
    <submittedName>
        <fullName evidence="3">Anthranilate synthase component I family protein</fullName>
    </submittedName>
</protein>
<dbReference type="InterPro" id="IPR005801">
    <property type="entry name" value="ADC_synthase"/>
</dbReference>
<evidence type="ECO:0000313" key="3">
    <source>
        <dbReference type="EMBL" id="MDC8015175.1"/>
    </source>
</evidence>
<dbReference type="InterPro" id="IPR019999">
    <property type="entry name" value="Anth_synth_I-like"/>
</dbReference>
<feature type="domain" description="Anthranilate synthase component I N-terminal" evidence="2">
    <location>
        <begin position="27"/>
        <end position="169"/>
    </location>
</feature>
<dbReference type="RefSeq" id="WP_263544194.1">
    <property type="nucleotide sequence ID" value="NZ_JAOVZO020000020.1"/>
</dbReference>
<dbReference type="GO" id="GO:0000162">
    <property type="term" value="P:L-tryptophan biosynthetic process"/>
    <property type="evidence" value="ECO:0007669"/>
    <property type="project" value="TreeGrafter"/>
</dbReference>
<dbReference type="EMBL" id="JAOVZO020000020">
    <property type="protein sequence ID" value="MDC8015175.1"/>
    <property type="molecule type" value="Genomic_DNA"/>
</dbReference>
<dbReference type="PRINTS" id="PR00095">
    <property type="entry name" value="ANTSNTHASEI"/>
</dbReference>
<keyword evidence="4" id="KW-1185">Reference proteome</keyword>
<dbReference type="AlphaFoldDB" id="A0A9X3YPN8"/>
<gene>
    <name evidence="3" type="ORF">OD750_021745</name>
</gene>
<feature type="domain" description="Chorismate-utilising enzyme C-terminal" evidence="1">
    <location>
        <begin position="214"/>
        <end position="467"/>
    </location>
</feature>
<accession>A0A9X3YPN8</accession>
<name>A0A9X3YPN8_9GAMM</name>
<evidence type="ECO:0000313" key="4">
    <source>
        <dbReference type="Proteomes" id="UP001139971"/>
    </source>
</evidence>
<dbReference type="PANTHER" id="PTHR11236">
    <property type="entry name" value="AMINOBENZOATE/ANTHRANILATE SYNTHASE"/>
    <property type="match status" value="1"/>
</dbReference>
<dbReference type="Gene3D" id="3.60.120.10">
    <property type="entry name" value="Anthranilate synthase"/>
    <property type="match status" value="1"/>
</dbReference>
<dbReference type="InterPro" id="IPR015890">
    <property type="entry name" value="Chorismate_C"/>
</dbReference>
<comment type="caution">
    <text evidence="3">The sequence shown here is derived from an EMBL/GenBank/DDBJ whole genome shotgun (WGS) entry which is preliminary data.</text>
</comment>
<reference evidence="3" key="1">
    <citation type="submission" date="2023-02" db="EMBL/GenBank/DDBJ databases">
        <title>Tahibacter soli sp. nov. isolated from soil.</title>
        <authorList>
            <person name="Baek J.H."/>
            <person name="Lee J.K."/>
            <person name="Choi D.G."/>
            <person name="Jeon C.O."/>
        </authorList>
    </citation>
    <scope>NUCLEOTIDE SEQUENCE</scope>
    <source>
        <strain evidence="3">BL</strain>
    </source>
</reference>
<sequence length="485" mass="53021">MQLPPDGLLERGFPIYRALLDGRDAARIALFESLGRHSIDARSSLIALDPVLDVNVYGTRVAISGHAVPLAAVAATLRDYASTRSDAGIDYTLAERAQIWDFLRALESAFRVERSDGAAPLALFGYFGYDTIRYIESVPRTRQVVEGTPEVSLSLYRTLIAIDAHSATLTHYRYDGDAPVDLGAIGRTCETARGLPGDGDEPTPRYAVRFETREADYLAKCERALEHIRVGDVYQIQIGQKVRVETALTPLALYARLRRQNPSPYMYLFAAGGATIVGASPELFIRTDGRDLVMRPIAGTVGKAGGRTRTDAERELHGSEKETAEHLMLVDLCRNDICRVCEPDSLRVDDLMQIEEYSHVFHMVSNTTGRLKPGCDKYDAIRATFPAGTMTGTPKVRAVELIEAIEDSARGQYAGLVGMLGIGTDWLNTALCIRSAVHTDGEYTLRASAGVVADSVPQNEYRETLLKLGSVFRAITGEELSCAAA</sequence>
<dbReference type="Proteomes" id="UP001139971">
    <property type="component" value="Unassembled WGS sequence"/>
</dbReference>
<dbReference type="InterPro" id="IPR006805">
    <property type="entry name" value="Anth_synth_I_N"/>
</dbReference>
<organism evidence="3 4">
    <name type="scientific">Tahibacter soli</name>
    <dbReference type="NCBI Taxonomy" id="2983605"/>
    <lineage>
        <taxon>Bacteria</taxon>
        <taxon>Pseudomonadati</taxon>
        <taxon>Pseudomonadota</taxon>
        <taxon>Gammaproteobacteria</taxon>
        <taxon>Lysobacterales</taxon>
        <taxon>Rhodanobacteraceae</taxon>
        <taxon>Tahibacter</taxon>
    </lineage>
</organism>
<evidence type="ECO:0000259" key="1">
    <source>
        <dbReference type="Pfam" id="PF00425"/>
    </source>
</evidence>
<dbReference type="Pfam" id="PF00425">
    <property type="entry name" value="Chorismate_bind"/>
    <property type="match status" value="1"/>
</dbReference>
<evidence type="ECO:0000259" key="2">
    <source>
        <dbReference type="Pfam" id="PF04715"/>
    </source>
</evidence>
<proteinExistence type="predicted"/>
<dbReference type="PANTHER" id="PTHR11236:SF9">
    <property type="entry name" value="ANTHRANILATE SYNTHASE COMPONENT 1"/>
    <property type="match status" value="1"/>
</dbReference>
<dbReference type="Pfam" id="PF04715">
    <property type="entry name" value="Anth_synt_I_N"/>
    <property type="match status" value="1"/>
</dbReference>
<dbReference type="SUPFAM" id="SSF56322">
    <property type="entry name" value="ADC synthase"/>
    <property type="match status" value="1"/>
</dbReference>